<dbReference type="SMART" id="SM00347">
    <property type="entry name" value="HTH_MARR"/>
    <property type="match status" value="1"/>
</dbReference>
<evidence type="ECO:0000313" key="5">
    <source>
        <dbReference type="Proteomes" id="UP000290602"/>
    </source>
</evidence>
<organism evidence="4 5">
    <name type="scientific">Levilactobacillus suantsaii</name>
    <dbReference type="NCBI Taxonomy" id="2292255"/>
    <lineage>
        <taxon>Bacteria</taxon>
        <taxon>Bacillati</taxon>
        <taxon>Bacillota</taxon>
        <taxon>Bacilli</taxon>
        <taxon>Lactobacillales</taxon>
        <taxon>Lactobacillaceae</taxon>
        <taxon>Levilactobacillus</taxon>
    </lineage>
</organism>
<evidence type="ECO:0000256" key="3">
    <source>
        <dbReference type="ARBA" id="ARBA00023163"/>
    </source>
</evidence>
<dbReference type="InterPro" id="IPR023187">
    <property type="entry name" value="Tscrpt_reg_MarR-type_CS"/>
</dbReference>
<gene>
    <name evidence="4" type="ORF">DXH47_00285</name>
</gene>
<evidence type="ECO:0000256" key="1">
    <source>
        <dbReference type="ARBA" id="ARBA00023015"/>
    </source>
</evidence>
<evidence type="ECO:0000313" key="4">
    <source>
        <dbReference type="EMBL" id="RXI80039.1"/>
    </source>
</evidence>
<dbReference type="GO" id="GO:0003700">
    <property type="term" value="F:DNA-binding transcription factor activity"/>
    <property type="evidence" value="ECO:0007669"/>
    <property type="project" value="InterPro"/>
</dbReference>
<dbReference type="SUPFAM" id="SSF46785">
    <property type="entry name" value="Winged helix' DNA-binding domain"/>
    <property type="match status" value="1"/>
</dbReference>
<keyword evidence="3" id="KW-0804">Transcription</keyword>
<proteinExistence type="predicted"/>
<dbReference type="GO" id="GO:0003677">
    <property type="term" value="F:DNA binding"/>
    <property type="evidence" value="ECO:0007669"/>
    <property type="project" value="UniProtKB-KW"/>
</dbReference>
<dbReference type="Gene3D" id="1.10.10.10">
    <property type="entry name" value="Winged helix-like DNA-binding domain superfamily/Winged helix DNA-binding domain"/>
    <property type="match status" value="1"/>
</dbReference>
<keyword evidence="2" id="KW-0238">DNA-binding</keyword>
<dbReference type="GO" id="GO:0006950">
    <property type="term" value="P:response to stress"/>
    <property type="evidence" value="ECO:0007669"/>
    <property type="project" value="TreeGrafter"/>
</dbReference>
<dbReference type="Proteomes" id="UP000290602">
    <property type="component" value="Unassembled WGS sequence"/>
</dbReference>
<dbReference type="PANTHER" id="PTHR33164:SF43">
    <property type="entry name" value="HTH-TYPE TRANSCRIPTIONAL REPRESSOR YETL"/>
    <property type="match status" value="1"/>
</dbReference>
<dbReference type="InterPro" id="IPR000835">
    <property type="entry name" value="HTH_MarR-typ"/>
</dbReference>
<dbReference type="InterPro" id="IPR036390">
    <property type="entry name" value="WH_DNA-bd_sf"/>
</dbReference>
<dbReference type="OrthoDB" id="1903871at2"/>
<keyword evidence="1" id="KW-0805">Transcription regulation</keyword>
<dbReference type="PROSITE" id="PS50995">
    <property type="entry name" value="HTH_MARR_2"/>
    <property type="match status" value="1"/>
</dbReference>
<dbReference type="RefSeq" id="WP_129031099.1">
    <property type="nucleotide sequence ID" value="NZ_CP059603.1"/>
</dbReference>
<dbReference type="EMBL" id="QXIL01000001">
    <property type="protein sequence ID" value="RXI80039.1"/>
    <property type="molecule type" value="Genomic_DNA"/>
</dbReference>
<sequence>MAEEKTALLDAFIDVYMSSLKHLDEFVSEPTKTFHLSFEQYLILREVTQHEHVTLMDIAIQRQVTRSAVSRQIRVLIRQGYLRQQPDENDRRRLYLLATPTGEQAERLIRQRIEHRFQGWLDIYGEAQAHELLNFIRDFSQITRFKTRDNPHDRT</sequence>
<dbReference type="InterPro" id="IPR039422">
    <property type="entry name" value="MarR/SlyA-like"/>
</dbReference>
<name>A0A4Q0VL48_9LACO</name>
<keyword evidence="5" id="KW-1185">Reference proteome</keyword>
<protein>
    <submittedName>
        <fullName evidence="4">MarR family transcriptional regulator</fullName>
    </submittedName>
</protein>
<reference evidence="4 5" key="1">
    <citation type="submission" date="2018-08" db="EMBL/GenBank/DDBJ databases">
        <title>Lactobacillus suantsai sp. nov., isolated from traditional fermented suan-tsai in Taiwan.</title>
        <authorList>
            <person name="Huang C.-H."/>
        </authorList>
    </citation>
    <scope>NUCLEOTIDE SEQUENCE [LARGE SCALE GENOMIC DNA]</scope>
    <source>
        <strain evidence="4 5">BCRC 12945</strain>
    </source>
</reference>
<accession>A0A4Q0VL48</accession>
<dbReference type="Pfam" id="PF12802">
    <property type="entry name" value="MarR_2"/>
    <property type="match status" value="1"/>
</dbReference>
<dbReference type="InterPro" id="IPR036388">
    <property type="entry name" value="WH-like_DNA-bd_sf"/>
</dbReference>
<dbReference type="PROSITE" id="PS01117">
    <property type="entry name" value="HTH_MARR_1"/>
    <property type="match status" value="1"/>
</dbReference>
<dbReference type="PANTHER" id="PTHR33164">
    <property type="entry name" value="TRANSCRIPTIONAL REGULATOR, MARR FAMILY"/>
    <property type="match status" value="1"/>
</dbReference>
<comment type="caution">
    <text evidence="4">The sequence shown here is derived from an EMBL/GenBank/DDBJ whole genome shotgun (WGS) entry which is preliminary data.</text>
</comment>
<dbReference type="AlphaFoldDB" id="A0A4Q0VL48"/>
<evidence type="ECO:0000256" key="2">
    <source>
        <dbReference type="ARBA" id="ARBA00023125"/>
    </source>
</evidence>